<dbReference type="GO" id="GO:0003677">
    <property type="term" value="F:DNA binding"/>
    <property type="evidence" value="ECO:0007669"/>
    <property type="project" value="InterPro"/>
</dbReference>
<dbReference type="GO" id="GO:0009307">
    <property type="term" value="P:DNA restriction-modification system"/>
    <property type="evidence" value="ECO:0007669"/>
    <property type="project" value="InterPro"/>
</dbReference>
<gene>
    <name evidence="1" type="ORF">LCGC14_1560810</name>
</gene>
<evidence type="ECO:0008006" key="2">
    <source>
        <dbReference type="Google" id="ProtNLM"/>
    </source>
</evidence>
<dbReference type="GO" id="GO:0009007">
    <property type="term" value="F:site-specific DNA-methyltransferase (adenine-specific) activity"/>
    <property type="evidence" value="ECO:0007669"/>
    <property type="project" value="InterPro"/>
</dbReference>
<dbReference type="InterPro" id="IPR008593">
    <property type="entry name" value="Dam_MeTrfase"/>
</dbReference>
<accession>A0A0F9IMK0</accession>
<organism evidence="1">
    <name type="scientific">marine sediment metagenome</name>
    <dbReference type="NCBI Taxonomy" id="412755"/>
    <lineage>
        <taxon>unclassified sequences</taxon>
        <taxon>metagenomes</taxon>
        <taxon>ecological metagenomes</taxon>
    </lineage>
</organism>
<protein>
    <recommendedName>
        <fullName evidence="2">DNA N-6-adenine-methyltransferase (Dam)</fullName>
    </recommendedName>
</protein>
<dbReference type="AlphaFoldDB" id="A0A0F9IMK0"/>
<dbReference type="Pfam" id="PF05869">
    <property type="entry name" value="Dam"/>
    <property type="match status" value="1"/>
</dbReference>
<name>A0A0F9IMK0_9ZZZZ</name>
<sequence>MTEQLALTATPSNGRGLFDASLSELEAVIERGLETFVEVGLALLAIRDGKKYRENYSTFDDYCRERWGWSRQRGYQLMDAAKMSTIVDIENEAQARELAPLQDEAEVVEVWRELKEEHGDKVVAADIRAAVERRMAHVGQNTGESEWYTPAEYIASAARVMGGIDLDPASHPAAQETIRADRFFTLTDDGLSQAWEGRIWLNPPYAQPTIWHFVEKLVAELSSGNATEAILLTHNYTDTTWFHHAESIAAAICFTRGRIRFIDADGEDGGAPTQGQAFFYYGETDAEFRSVFSDFGFIR</sequence>
<comment type="caution">
    <text evidence="1">The sequence shown here is derived from an EMBL/GenBank/DDBJ whole genome shotgun (WGS) entry which is preliminary data.</text>
</comment>
<evidence type="ECO:0000313" key="1">
    <source>
        <dbReference type="EMBL" id="KKM45460.1"/>
    </source>
</evidence>
<proteinExistence type="predicted"/>
<reference evidence="1" key="1">
    <citation type="journal article" date="2015" name="Nature">
        <title>Complex archaea that bridge the gap between prokaryotes and eukaryotes.</title>
        <authorList>
            <person name="Spang A."/>
            <person name="Saw J.H."/>
            <person name="Jorgensen S.L."/>
            <person name="Zaremba-Niedzwiedzka K."/>
            <person name="Martijn J."/>
            <person name="Lind A.E."/>
            <person name="van Eijk R."/>
            <person name="Schleper C."/>
            <person name="Guy L."/>
            <person name="Ettema T.J."/>
        </authorList>
    </citation>
    <scope>NUCLEOTIDE SEQUENCE</scope>
</reference>
<dbReference type="EMBL" id="LAZR01012054">
    <property type="protein sequence ID" value="KKM45460.1"/>
    <property type="molecule type" value="Genomic_DNA"/>
</dbReference>